<evidence type="ECO:0000313" key="2">
    <source>
        <dbReference type="Proteomes" id="UP001430804"/>
    </source>
</evidence>
<organism evidence="1 2">
    <name type="scientific">Pseudohoeflea coraliihabitans</name>
    <dbReference type="NCBI Taxonomy" id="2860393"/>
    <lineage>
        <taxon>Bacteria</taxon>
        <taxon>Pseudomonadati</taxon>
        <taxon>Pseudomonadota</taxon>
        <taxon>Alphaproteobacteria</taxon>
        <taxon>Hyphomicrobiales</taxon>
        <taxon>Rhizobiaceae</taxon>
        <taxon>Pseudohoeflea</taxon>
    </lineage>
</organism>
<dbReference type="RefSeq" id="WP_219202088.1">
    <property type="nucleotide sequence ID" value="NZ_JAHWQX010000003.1"/>
</dbReference>
<keyword evidence="2" id="KW-1185">Reference proteome</keyword>
<comment type="caution">
    <text evidence="1">The sequence shown here is derived from an EMBL/GenBank/DDBJ whole genome shotgun (WGS) entry which is preliminary data.</text>
</comment>
<gene>
    <name evidence="1" type="ORF">KY465_12810</name>
</gene>
<dbReference type="InterPro" id="IPR021269">
    <property type="entry name" value="DUF2848"/>
</dbReference>
<accession>A0ABS6WSW6</accession>
<protein>
    <submittedName>
        <fullName evidence="1">DUF2848 domain-containing protein</fullName>
    </submittedName>
</protein>
<dbReference type="EMBL" id="JAHWQX010000003">
    <property type="protein sequence ID" value="MBW3098160.1"/>
    <property type="molecule type" value="Genomic_DNA"/>
</dbReference>
<reference evidence="1" key="1">
    <citation type="submission" date="2021-07" db="EMBL/GenBank/DDBJ databases">
        <title>Pseudohoeflea marina sp. nov. a polyhydroxyalcanoate-producing bacterium.</title>
        <authorList>
            <person name="Zheng W."/>
            <person name="Yu S."/>
            <person name="Huang Y."/>
        </authorList>
    </citation>
    <scope>NUCLEOTIDE SEQUENCE</scope>
    <source>
        <strain evidence="1">DP4N28-3</strain>
    </source>
</reference>
<dbReference type="Proteomes" id="UP001430804">
    <property type="component" value="Unassembled WGS sequence"/>
</dbReference>
<sequence length="228" mass="24960">MVTLNVEVQTRNAREQRRFEVSELVIAGWAGRDVAAMEHHIRELEELGIARPRATPLFYRVSASRLATSEVLDVVGGDSSGEVECVLVASEGRLFVGVGSDHTDRKVEAYGVTVSKQICDKPVSSVFWPWDEVADHWDDLTIASFATIDGETVPYQEGSVAGLLHPEELIRKYTGGDTLADGTAMFCGTLPALGGVRPARAFEARLCDPVLSRELKLGYQVRELEIAD</sequence>
<evidence type="ECO:0000313" key="1">
    <source>
        <dbReference type="EMBL" id="MBW3098160.1"/>
    </source>
</evidence>
<proteinExistence type="predicted"/>
<name>A0ABS6WSW6_9HYPH</name>
<dbReference type="Pfam" id="PF11010">
    <property type="entry name" value="DUF2848"/>
    <property type="match status" value="1"/>
</dbReference>